<evidence type="ECO:0000259" key="9">
    <source>
        <dbReference type="PROSITE" id="PS51232"/>
    </source>
</evidence>
<dbReference type="InterPro" id="IPR042201">
    <property type="entry name" value="FH2_Formin_sf"/>
</dbReference>
<dbReference type="SMART" id="SM00498">
    <property type="entry name" value="FH2"/>
    <property type="match status" value="1"/>
</dbReference>
<evidence type="ECO:0000256" key="8">
    <source>
        <dbReference type="SAM" id="MobiDB-lite"/>
    </source>
</evidence>
<comment type="similarity">
    <text evidence="6">Belongs to the formin homology family. BNI1 subfamily.</text>
</comment>
<dbReference type="InterPro" id="IPR051661">
    <property type="entry name" value="Actin_filament_regulator"/>
</dbReference>
<dbReference type="SMART" id="SM01140">
    <property type="entry name" value="Drf_GBD"/>
    <property type="match status" value="1"/>
</dbReference>
<dbReference type="Gene3D" id="6.10.30.50">
    <property type="match status" value="1"/>
</dbReference>
<comment type="caution">
    <text evidence="11">The sequence shown here is derived from an EMBL/GenBank/DDBJ whole genome shotgun (WGS) entry which is preliminary data.</text>
</comment>
<evidence type="ECO:0000256" key="6">
    <source>
        <dbReference type="ARBA" id="ARBA00037935"/>
    </source>
</evidence>
<dbReference type="FunFam" id="1.20.58.2220:FF:000006">
    <property type="entry name" value="Cytokinesis protein sepA"/>
    <property type="match status" value="1"/>
</dbReference>
<keyword evidence="3" id="KW-0132">Cell division</keyword>
<feature type="compositionally biased region" description="Pro residues" evidence="8">
    <location>
        <begin position="830"/>
        <end position="839"/>
    </location>
</feature>
<feature type="domain" description="GBD/FH3" evidence="9">
    <location>
        <begin position="32"/>
        <end position="489"/>
    </location>
</feature>
<feature type="compositionally biased region" description="Polar residues" evidence="8">
    <location>
        <begin position="767"/>
        <end position="777"/>
    </location>
</feature>
<feature type="compositionally biased region" description="Low complexity" evidence="8">
    <location>
        <begin position="713"/>
        <end position="727"/>
    </location>
</feature>
<evidence type="ECO:0000256" key="5">
    <source>
        <dbReference type="ARBA" id="ARBA00023306"/>
    </source>
</evidence>
<feature type="compositionally biased region" description="Low complexity" evidence="8">
    <location>
        <begin position="424"/>
        <end position="433"/>
    </location>
</feature>
<dbReference type="SMART" id="SM01139">
    <property type="entry name" value="Drf_FH3"/>
    <property type="match status" value="1"/>
</dbReference>
<dbReference type="GO" id="GO:1903475">
    <property type="term" value="P:mitotic actomyosin contractile ring assembly"/>
    <property type="evidence" value="ECO:0007669"/>
    <property type="project" value="TreeGrafter"/>
</dbReference>
<accession>A0A8H7ZDA4</accession>
<feature type="region of interest" description="Disordered" evidence="8">
    <location>
        <begin position="713"/>
        <end position="839"/>
    </location>
</feature>
<protein>
    <submittedName>
        <fullName evidence="11">Uncharacterized protein</fullName>
    </submittedName>
</protein>
<evidence type="ECO:0000256" key="7">
    <source>
        <dbReference type="SAM" id="Coils"/>
    </source>
</evidence>
<dbReference type="InterPro" id="IPR011989">
    <property type="entry name" value="ARM-like"/>
</dbReference>
<dbReference type="Pfam" id="PF06371">
    <property type="entry name" value="Drf_GBD"/>
    <property type="match status" value="1"/>
</dbReference>
<dbReference type="GO" id="GO:0051016">
    <property type="term" value="P:barbed-end actin filament capping"/>
    <property type="evidence" value="ECO:0007669"/>
    <property type="project" value="TreeGrafter"/>
</dbReference>
<feature type="coiled-coil region" evidence="7">
    <location>
        <begin position="1150"/>
        <end position="1184"/>
    </location>
</feature>
<dbReference type="SUPFAM" id="SSF48371">
    <property type="entry name" value="ARM repeat"/>
    <property type="match status" value="1"/>
</dbReference>
<feature type="region of interest" description="Disordered" evidence="8">
    <location>
        <begin position="396"/>
        <end position="433"/>
    </location>
</feature>
<dbReference type="PROSITE" id="PS51444">
    <property type="entry name" value="FH2"/>
    <property type="match status" value="1"/>
</dbReference>
<dbReference type="GO" id="GO:0031267">
    <property type="term" value="F:small GTPase binding"/>
    <property type="evidence" value="ECO:0007669"/>
    <property type="project" value="InterPro"/>
</dbReference>
<dbReference type="GO" id="GO:0000920">
    <property type="term" value="P:septum digestion after cytokinesis"/>
    <property type="evidence" value="ECO:0007669"/>
    <property type="project" value="UniProtKB-ARBA"/>
</dbReference>
<feature type="coiled-coil region" evidence="7">
    <location>
        <begin position="544"/>
        <end position="611"/>
    </location>
</feature>
<dbReference type="InterPro" id="IPR010473">
    <property type="entry name" value="GTPase-bd"/>
</dbReference>
<name>A0A8H7ZDA4_9ASCO</name>
<dbReference type="Pfam" id="PF02181">
    <property type="entry name" value="FH2"/>
    <property type="match status" value="1"/>
</dbReference>
<feature type="compositionally biased region" description="Low complexity" evidence="8">
    <location>
        <begin position="814"/>
        <end position="829"/>
    </location>
</feature>
<sequence>MSKSNPSSLHVTTVQGQNETMDKFERASIYKYKMPSKDIVETLFDNLLAIRAFPEKAKVSLRSQTTERKWDLLLAEKESNGSFDLNRMSVASMSTDTSSEIDKTSSHKTIDRFSMAKYDGFLPSLKPRKSSHNLKDPKNSRQTMISEGSPGWFVWKLLNKDVDLQNLVRLEKSLTRNKLIDGSTTWVQNFLSIQGETALAVNLSSISKKVIKSDDEYNYEYLLVKCLKSALENQSYLERPSHDNDTSISKTVIMTSLMGALTSTRMSTRFLVTEILVNLMKNGHKELREDVISHLRSLTFNNKKSLNFEAWLEVFGSSLRTASWGSKISDYSYLKNYITITLILLNVIVRAVRPARKRIAMRKDFEESHILSIFETIRQFEDDRIHQELEKYEKLAREDEQEKRIRHSKTLPRIPNPNEESDSRSVSISSVNASSEGDELARYGLFGSQKRRTISNETEFSSPVIQQAPPPRNDDSVLAQQVYSKIVALETSSNTKGLINKVLLLLDRVLENGDNLSPAFNENVSVSTASVERLIDSMSSDSVARSAIAETQSLKRELKRQQQLNENLIKTAESMNNTKSSAQNEAQLMEMKSLGLQISLLQRQIKQLEQQKAKGPNNRNISHSFEELSNRDEAEDVIDTSDEIQPQTEVEKKVVQEPIERNFRRGPPTPPLLYSRPIQKLEKNDIPSIADTNGDTENDSKELVQQTVDIVESVPQQQQQQQQAFVVPPSPPAPTFLEDLRKGVEPASDTSSIGIPSAPPIPEFLQNLKSTEVQTPSGDALPGEEVAPTAEAPPPPPPPPPPLPPFAFASRNVSTSSILTTTSTSSSIPPAAPPPPPPAELLTTSKPAAAFVDHPTSDNDQILIDESALVPIKPKVKLKQLHWNKIEDIEKTFWSEFEDSYIAEKLTAEGVFDEIEKIFVASQPSKKSAESRKNRKINSDFKAAKVSFLSRDLAQQFGINLHMFAGLSEEALILKILRCHSEILENISVIEFFNNDALVEVSDSLAKNLLPYSSDPRTGKKPQKDPSELDRAGRLYLELCFNLKHYWRARSKALLFTQTYSKEFHDLKQKLDLVDHGISCVKESSGFRGVLSIMKTMGNFMNEHTKQARGFKLDSLQRLKYMKDESNSMSFLHYIEKIIRQSFSEYGSFVSDLESLIETQNVSIEQLEVDCRAINKEVEIINNSLEKGKLSREKDLHPSDRIRQTIAQPMLNATSRNALVQSRMKRTLSSFRSLMVYFGEDPNDSKAKDSFFQKIITFVAEFKKAHIDNIQREEEQRVYDARKKKIEDESAGKTPTGEVVEEKIFVDSVEESSAVIDSLLEKLKSTSDHSKTNRENRKSKLVHSPDNEGPAASELDNITVENEYESVNNLKRRLTKRKSKLGLTSANEQSTSRAQVMLHQLRTAEDLLIPDDDVNKENMIDIEK</sequence>
<dbReference type="InterPro" id="IPR014768">
    <property type="entry name" value="GBD/FH3_dom"/>
</dbReference>
<keyword evidence="12" id="KW-1185">Reference proteome</keyword>
<dbReference type="GeneID" id="93654212"/>
<dbReference type="Pfam" id="PF06367">
    <property type="entry name" value="Drf_FH3"/>
    <property type="match status" value="1"/>
</dbReference>
<evidence type="ECO:0000256" key="2">
    <source>
        <dbReference type="ARBA" id="ARBA00004431"/>
    </source>
</evidence>
<evidence type="ECO:0000259" key="10">
    <source>
        <dbReference type="PROSITE" id="PS51444"/>
    </source>
</evidence>
<dbReference type="InterPro" id="IPR016024">
    <property type="entry name" value="ARM-type_fold"/>
</dbReference>
<keyword evidence="4 7" id="KW-0175">Coiled coil</keyword>
<dbReference type="GO" id="GO:0000142">
    <property type="term" value="C:cellular bud neck contractile ring"/>
    <property type="evidence" value="ECO:0007669"/>
    <property type="project" value="UniProtKB-ARBA"/>
</dbReference>
<dbReference type="OrthoDB" id="1104827at2759"/>
<gene>
    <name evidence="11" type="ORF">I9W82_005583</name>
</gene>
<comment type="subcellular location">
    <subcellularLocation>
        <location evidence="1">Bud neck</location>
    </subcellularLocation>
    <subcellularLocation>
        <location evidence="2">Cell septum</location>
    </subcellularLocation>
</comment>
<dbReference type="GO" id="GO:0001411">
    <property type="term" value="C:hyphal tip"/>
    <property type="evidence" value="ECO:0007669"/>
    <property type="project" value="UniProtKB-ARBA"/>
</dbReference>
<evidence type="ECO:0000313" key="11">
    <source>
        <dbReference type="EMBL" id="KAG5416853.1"/>
    </source>
</evidence>
<dbReference type="PANTHER" id="PTHR47102:SF2">
    <property type="entry name" value="PROTEIN BNI1"/>
    <property type="match status" value="1"/>
</dbReference>
<proteinExistence type="inferred from homology"/>
<dbReference type="PANTHER" id="PTHR47102">
    <property type="entry name" value="PROTEIN BNI1"/>
    <property type="match status" value="1"/>
</dbReference>
<dbReference type="InterPro" id="IPR010472">
    <property type="entry name" value="FH3_dom"/>
</dbReference>
<dbReference type="GO" id="GO:0003779">
    <property type="term" value="F:actin binding"/>
    <property type="evidence" value="ECO:0007669"/>
    <property type="project" value="InterPro"/>
</dbReference>
<feature type="region of interest" description="Disordered" evidence="8">
    <location>
        <begin position="1326"/>
        <end position="1355"/>
    </location>
</feature>
<evidence type="ECO:0000256" key="1">
    <source>
        <dbReference type="ARBA" id="ARBA00004266"/>
    </source>
</evidence>
<dbReference type="PROSITE" id="PS51232">
    <property type="entry name" value="GBD_FH3"/>
    <property type="match status" value="1"/>
</dbReference>
<dbReference type="EMBL" id="JAEOAQ010000008">
    <property type="protein sequence ID" value="KAG5416853.1"/>
    <property type="molecule type" value="Genomic_DNA"/>
</dbReference>
<dbReference type="GO" id="GO:0043332">
    <property type="term" value="C:mating projection tip"/>
    <property type="evidence" value="ECO:0007669"/>
    <property type="project" value="TreeGrafter"/>
</dbReference>
<evidence type="ECO:0000313" key="12">
    <source>
        <dbReference type="Proteomes" id="UP000669133"/>
    </source>
</evidence>
<evidence type="ECO:0000256" key="3">
    <source>
        <dbReference type="ARBA" id="ARBA00022618"/>
    </source>
</evidence>
<dbReference type="GO" id="GO:0051017">
    <property type="term" value="P:actin filament bundle assembly"/>
    <property type="evidence" value="ECO:0007669"/>
    <property type="project" value="TreeGrafter"/>
</dbReference>
<dbReference type="InterPro" id="IPR015425">
    <property type="entry name" value="FH2_Formin"/>
</dbReference>
<keyword evidence="5" id="KW-0131">Cell cycle</keyword>
<dbReference type="Proteomes" id="UP000669133">
    <property type="component" value="Unassembled WGS sequence"/>
</dbReference>
<feature type="domain" description="FH2" evidence="10">
    <location>
        <begin position="868"/>
        <end position="1288"/>
    </location>
</feature>
<dbReference type="Gene3D" id="1.25.10.10">
    <property type="entry name" value="Leucine-rich Repeat Variant"/>
    <property type="match status" value="1"/>
</dbReference>
<feature type="compositionally biased region" description="Basic and acidic residues" evidence="8">
    <location>
        <begin position="1326"/>
        <end position="1346"/>
    </location>
</feature>
<organism evidence="11 12">
    <name type="scientific">Candida metapsilosis</name>
    <dbReference type="NCBI Taxonomy" id="273372"/>
    <lineage>
        <taxon>Eukaryota</taxon>
        <taxon>Fungi</taxon>
        <taxon>Dikarya</taxon>
        <taxon>Ascomycota</taxon>
        <taxon>Saccharomycotina</taxon>
        <taxon>Pichiomycetes</taxon>
        <taxon>Debaryomycetaceae</taxon>
        <taxon>Candida/Lodderomyces clade</taxon>
        <taxon>Candida</taxon>
    </lineage>
</organism>
<feature type="compositionally biased region" description="Pro residues" evidence="8">
    <location>
        <begin position="791"/>
        <end position="805"/>
    </location>
</feature>
<dbReference type="SUPFAM" id="SSF101447">
    <property type="entry name" value="Formin homology 2 domain (FH2 domain)"/>
    <property type="match status" value="1"/>
</dbReference>
<dbReference type="RefSeq" id="XP_067545969.1">
    <property type="nucleotide sequence ID" value="XM_067694775.1"/>
</dbReference>
<reference evidence="11 12" key="1">
    <citation type="submission" date="2020-12" db="EMBL/GenBank/DDBJ databases">
        <title>Effect of drift, selection, and recombination on the evolution of hybrid genomes in Candida yeast pathogens.</title>
        <authorList>
            <person name="Mixao V."/>
            <person name="Ksiezopolska E."/>
            <person name="Saus E."/>
            <person name="Boekhout T."/>
            <person name="Gacser A."/>
            <person name="Gabaldon T."/>
        </authorList>
    </citation>
    <scope>NUCLEOTIDE SEQUENCE [LARGE SCALE GENOMIC DNA]</scope>
    <source>
        <strain evidence="11 12">BP57</strain>
    </source>
</reference>
<evidence type="ECO:0000256" key="4">
    <source>
        <dbReference type="ARBA" id="ARBA00023054"/>
    </source>
</evidence>
<dbReference type="Gene3D" id="1.20.58.2220">
    <property type="entry name" value="Formin, FH2 domain"/>
    <property type="match status" value="1"/>
</dbReference>
<dbReference type="GO" id="GO:0030428">
    <property type="term" value="C:cell septum"/>
    <property type="evidence" value="ECO:0007669"/>
    <property type="project" value="UniProtKB-SubCell"/>
</dbReference>